<reference evidence="4" key="2">
    <citation type="submission" date="2016-12" db="EMBL/GenBank/DDBJ databases">
        <authorList>
            <person name="Gulvik C.A."/>
        </authorList>
    </citation>
    <scope>NUCLEOTIDE SEQUENCE [LARGE SCALE GENOMIC DNA]</scope>
    <source>
        <strain evidence="4">ATCC 51725</strain>
    </source>
</reference>
<keyword evidence="1" id="KW-0812">Transmembrane</keyword>
<reference evidence="2" key="1">
    <citation type="submission" date="2016-12" db="EMBL/GenBank/DDBJ databases">
        <authorList>
            <person name="Song W.-J."/>
            <person name="Kurnit D.M."/>
        </authorList>
    </citation>
    <scope>NUCLEOTIDE SEQUENCE [LARGE SCALE GENOMIC DNA]</scope>
    <source>
        <strain evidence="2">ATCC 51725</strain>
    </source>
</reference>
<evidence type="ECO:0000256" key="1">
    <source>
        <dbReference type="SAM" id="Phobius"/>
    </source>
</evidence>
<evidence type="ECO:0000313" key="5">
    <source>
        <dbReference type="Proteomes" id="UP000255213"/>
    </source>
</evidence>
<dbReference type="AlphaFoldDB" id="A0A1Q8E717"/>
<name>A0A1Q8E717_STRAI</name>
<organism evidence="2 4">
    <name type="scientific">Streptococcus acidominimus</name>
    <dbReference type="NCBI Taxonomy" id="1326"/>
    <lineage>
        <taxon>Bacteria</taxon>
        <taxon>Bacillati</taxon>
        <taxon>Bacillota</taxon>
        <taxon>Bacilli</taxon>
        <taxon>Lactobacillales</taxon>
        <taxon>Streptococcaceae</taxon>
        <taxon>Streptococcus</taxon>
    </lineage>
</organism>
<protein>
    <submittedName>
        <fullName evidence="2">Uncharacterized protein</fullName>
    </submittedName>
</protein>
<dbReference type="EMBL" id="MSJL01000084">
    <property type="protein sequence ID" value="OLF47576.1"/>
    <property type="molecule type" value="Genomic_DNA"/>
</dbReference>
<reference evidence="3 5" key="3">
    <citation type="submission" date="2018-06" db="EMBL/GenBank/DDBJ databases">
        <authorList>
            <consortium name="Pathogen Informatics"/>
            <person name="Doyle S."/>
        </authorList>
    </citation>
    <scope>NUCLEOTIDE SEQUENCE [LARGE SCALE GENOMIC DNA]</scope>
    <source>
        <strain evidence="3 5">NCTC12957</strain>
    </source>
</reference>
<dbReference type="Proteomes" id="UP000255213">
    <property type="component" value="Unassembled WGS sequence"/>
</dbReference>
<proteinExistence type="predicted"/>
<dbReference type="Proteomes" id="UP000186437">
    <property type="component" value="Unassembled WGS sequence"/>
</dbReference>
<evidence type="ECO:0000313" key="2">
    <source>
        <dbReference type="EMBL" id="OLF47576.1"/>
    </source>
</evidence>
<evidence type="ECO:0000313" key="3">
    <source>
        <dbReference type="EMBL" id="SUN08240.1"/>
    </source>
</evidence>
<gene>
    <name evidence="2" type="ORF">BU200_10185</name>
    <name evidence="3" type="ORF">NCTC12957_01831</name>
</gene>
<dbReference type="EMBL" id="UHEN01000001">
    <property type="protein sequence ID" value="SUN08240.1"/>
    <property type="molecule type" value="Genomic_DNA"/>
</dbReference>
<sequence>MNLFCTILKLNNYMIDFASILATAGVSSTSKPTLIPILVWLFVMLVGFILIRPKQIQRMMEESIWS</sequence>
<feature type="transmembrane region" description="Helical" evidence="1">
    <location>
        <begin position="33"/>
        <end position="51"/>
    </location>
</feature>
<keyword evidence="1" id="KW-1133">Transmembrane helix</keyword>
<accession>A0A1Q8E717</accession>
<keyword evidence="1" id="KW-0472">Membrane</keyword>
<evidence type="ECO:0000313" key="4">
    <source>
        <dbReference type="Proteomes" id="UP000186437"/>
    </source>
</evidence>
<keyword evidence="4" id="KW-1185">Reference proteome</keyword>